<sequence>MASQTLDHLTNPSNPYYLSTNENSTMVLVPSLLTKNNYHESAKYMQTSLRSKSKLRFIDESLLSPPIGNHLYETWNQSNQMVVSWLRSAMTASIDKFVLWMDVVVEIWNDVRNRLKTSWEELEMFEPLLKCSCTNPCSCGVVTCARTCRTTGYIIRFLRGLNEQYSQIQSQIMLMDPMPYITWVFSLIVQQEREFGTPFLPDNNDPDKVLMNVVVDP</sequence>
<organism evidence="2 3">
    <name type="scientific">Phaseolus vulgaris</name>
    <name type="common">Kidney bean</name>
    <name type="synonym">French bean</name>
    <dbReference type="NCBI Taxonomy" id="3885"/>
    <lineage>
        <taxon>Eukaryota</taxon>
        <taxon>Viridiplantae</taxon>
        <taxon>Streptophyta</taxon>
        <taxon>Embryophyta</taxon>
        <taxon>Tracheophyta</taxon>
        <taxon>Spermatophyta</taxon>
        <taxon>Magnoliopsida</taxon>
        <taxon>eudicotyledons</taxon>
        <taxon>Gunneridae</taxon>
        <taxon>Pentapetalae</taxon>
        <taxon>rosids</taxon>
        <taxon>fabids</taxon>
        <taxon>Fabales</taxon>
        <taxon>Fabaceae</taxon>
        <taxon>Papilionoideae</taxon>
        <taxon>50 kb inversion clade</taxon>
        <taxon>NPAAA clade</taxon>
        <taxon>indigoferoid/millettioid clade</taxon>
        <taxon>Phaseoleae</taxon>
        <taxon>Phaseolus</taxon>
    </lineage>
</organism>
<name>V7AVP4_PHAVU</name>
<dbReference type="Gramene" id="ESW09717">
    <property type="protein sequence ID" value="ESW09717"/>
    <property type="gene ID" value="PHAVU_009G150400g"/>
</dbReference>
<gene>
    <name evidence="2" type="ORF">PHAVU_009G150400g</name>
</gene>
<dbReference type="PANTHER" id="PTHR37610">
    <property type="entry name" value="CCHC-TYPE DOMAIN-CONTAINING PROTEIN"/>
    <property type="match status" value="1"/>
</dbReference>
<dbReference type="Proteomes" id="UP000000226">
    <property type="component" value="Chromosome 9"/>
</dbReference>
<dbReference type="OrthoDB" id="5544992at2759"/>
<feature type="domain" description="Retrotransposon Copia-like N-terminal" evidence="1">
    <location>
        <begin position="21"/>
        <end position="65"/>
    </location>
</feature>
<dbReference type="InterPro" id="IPR029472">
    <property type="entry name" value="Copia-like_N"/>
</dbReference>
<dbReference type="eggNOG" id="KOG0017">
    <property type="taxonomic scope" value="Eukaryota"/>
</dbReference>
<accession>V7AVP4</accession>
<dbReference type="AlphaFoldDB" id="V7AVP4"/>
<protein>
    <recommendedName>
        <fullName evidence="1">Retrotransposon Copia-like N-terminal domain-containing protein</fullName>
    </recommendedName>
</protein>
<proteinExistence type="predicted"/>
<dbReference type="Pfam" id="PF14244">
    <property type="entry name" value="Retrotran_gag_3"/>
    <property type="match status" value="1"/>
</dbReference>
<dbReference type="PANTHER" id="PTHR37610:SF55">
    <property type="entry name" value="RETROTRANSPOSON COPIA-LIKE N-TERMINAL DOMAIN-CONTAINING PROTEIN"/>
    <property type="match status" value="1"/>
</dbReference>
<evidence type="ECO:0000259" key="1">
    <source>
        <dbReference type="Pfam" id="PF14244"/>
    </source>
</evidence>
<reference evidence="3" key="1">
    <citation type="journal article" date="2014" name="Nat. Genet.">
        <title>A reference genome for common bean and genome-wide analysis of dual domestications.</title>
        <authorList>
            <person name="Schmutz J."/>
            <person name="McClean P.E."/>
            <person name="Mamidi S."/>
            <person name="Wu G.A."/>
            <person name="Cannon S.B."/>
            <person name="Grimwood J."/>
            <person name="Jenkins J."/>
            <person name="Shu S."/>
            <person name="Song Q."/>
            <person name="Chavarro C."/>
            <person name="Torres-Torres M."/>
            <person name="Geffroy V."/>
            <person name="Moghaddam S.M."/>
            <person name="Gao D."/>
            <person name="Abernathy B."/>
            <person name="Barry K."/>
            <person name="Blair M."/>
            <person name="Brick M.A."/>
            <person name="Chovatia M."/>
            <person name="Gepts P."/>
            <person name="Goodstein D.M."/>
            <person name="Gonzales M."/>
            <person name="Hellsten U."/>
            <person name="Hyten D.L."/>
            <person name="Jia G."/>
            <person name="Kelly J.D."/>
            <person name="Kudrna D."/>
            <person name="Lee R."/>
            <person name="Richard M.M."/>
            <person name="Miklas P.N."/>
            <person name="Osorno J.M."/>
            <person name="Rodrigues J."/>
            <person name="Thareau V."/>
            <person name="Urrea C.A."/>
            <person name="Wang M."/>
            <person name="Yu Y."/>
            <person name="Zhang M."/>
            <person name="Wing R.A."/>
            <person name="Cregan P.B."/>
            <person name="Rokhsar D.S."/>
            <person name="Jackson S.A."/>
        </authorList>
    </citation>
    <scope>NUCLEOTIDE SEQUENCE [LARGE SCALE GENOMIC DNA]</scope>
    <source>
        <strain evidence="3">cv. G19833</strain>
    </source>
</reference>
<dbReference type="OMA" id="NNYHESA"/>
<dbReference type="EMBL" id="CM002296">
    <property type="protein sequence ID" value="ESW09717.1"/>
    <property type="molecule type" value="Genomic_DNA"/>
</dbReference>
<evidence type="ECO:0000313" key="3">
    <source>
        <dbReference type="Proteomes" id="UP000000226"/>
    </source>
</evidence>
<evidence type="ECO:0000313" key="2">
    <source>
        <dbReference type="EMBL" id="ESW09717.1"/>
    </source>
</evidence>
<keyword evidence="3" id="KW-1185">Reference proteome</keyword>